<evidence type="ECO:0000313" key="1">
    <source>
        <dbReference type="EMBL" id="KAH6943365.1"/>
    </source>
</evidence>
<gene>
    <name evidence="1" type="ORF">HPB50_020523</name>
</gene>
<evidence type="ECO:0000313" key="2">
    <source>
        <dbReference type="Proteomes" id="UP000821845"/>
    </source>
</evidence>
<keyword evidence="2" id="KW-1185">Reference proteome</keyword>
<protein>
    <submittedName>
        <fullName evidence="1">Uncharacterized protein</fullName>
    </submittedName>
</protein>
<comment type="caution">
    <text evidence="1">The sequence shown here is derived from an EMBL/GenBank/DDBJ whole genome shotgun (WGS) entry which is preliminary data.</text>
</comment>
<organism evidence="1 2">
    <name type="scientific">Hyalomma asiaticum</name>
    <name type="common">Tick</name>
    <dbReference type="NCBI Taxonomy" id="266040"/>
    <lineage>
        <taxon>Eukaryota</taxon>
        <taxon>Metazoa</taxon>
        <taxon>Ecdysozoa</taxon>
        <taxon>Arthropoda</taxon>
        <taxon>Chelicerata</taxon>
        <taxon>Arachnida</taxon>
        <taxon>Acari</taxon>
        <taxon>Parasitiformes</taxon>
        <taxon>Ixodida</taxon>
        <taxon>Ixodoidea</taxon>
        <taxon>Ixodidae</taxon>
        <taxon>Hyalomminae</taxon>
        <taxon>Hyalomma</taxon>
    </lineage>
</organism>
<sequence>MAAEQVLCGVCGSGEPRYRCPRCLTRYCSCECYKNHKQEEGRCQEPDVPAPAENAEEPGYRYPTPHTVPPEALSRLRDSEAVLQTLRNVHVRTLLRDLDRCRDPERMLNSLMREPIFLEFANACLDAVGVKED</sequence>
<dbReference type="EMBL" id="CM023490">
    <property type="protein sequence ID" value="KAH6943365.1"/>
    <property type="molecule type" value="Genomic_DNA"/>
</dbReference>
<reference evidence="1" key="1">
    <citation type="submission" date="2020-05" db="EMBL/GenBank/DDBJ databases">
        <title>Large-scale comparative analyses of tick genomes elucidate their genetic diversity and vector capacities.</title>
        <authorList>
            <person name="Jia N."/>
            <person name="Wang J."/>
            <person name="Shi W."/>
            <person name="Du L."/>
            <person name="Sun Y."/>
            <person name="Zhan W."/>
            <person name="Jiang J."/>
            <person name="Wang Q."/>
            <person name="Zhang B."/>
            <person name="Ji P."/>
            <person name="Sakyi L.B."/>
            <person name="Cui X."/>
            <person name="Yuan T."/>
            <person name="Jiang B."/>
            <person name="Yang W."/>
            <person name="Lam T.T.-Y."/>
            <person name="Chang Q."/>
            <person name="Ding S."/>
            <person name="Wang X."/>
            <person name="Zhu J."/>
            <person name="Ruan X."/>
            <person name="Zhao L."/>
            <person name="Wei J."/>
            <person name="Que T."/>
            <person name="Du C."/>
            <person name="Cheng J."/>
            <person name="Dai P."/>
            <person name="Han X."/>
            <person name="Huang E."/>
            <person name="Gao Y."/>
            <person name="Liu J."/>
            <person name="Shao H."/>
            <person name="Ye R."/>
            <person name="Li L."/>
            <person name="Wei W."/>
            <person name="Wang X."/>
            <person name="Wang C."/>
            <person name="Yang T."/>
            <person name="Huo Q."/>
            <person name="Li W."/>
            <person name="Guo W."/>
            <person name="Chen H."/>
            <person name="Zhou L."/>
            <person name="Ni X."/>
            <person name="Tian J."/>
            <person name="Zhou Y."/>
            <person name="Sheng Y."/>
            <person name="Liu T."/>
            <person name="Pan Y."/>
            <person name="Xia L."/>
            <person name="Li J."/>
            <person name="Zhao F."/>
            <person name="Cao W."/>
        </authorList>
    </citation>
    <scope>NUCLEOTIDE SEQUENCE</scope>
    <source>
        <strain evidence="1">Hyas-2018</strain>
    </source>
</reference>
<accession>A0ACB7T949</accession>
<proteinExistence type="predicted"/>
<dbReference type="Proteomes" id="UP000821845">
    <property type="component" value="Chromosome 10"/>
</dbReference>
<name>A0ACB7T949_HYAAI</name>